<evidence type="ECO:0000313" key="1">
    <source>
        <dbReference type="EMBL" id="AEX62133.1"/>
    </source>
</evidence>
<organism evidence="1">
    <name type="scientific">Megavirus courdo7</name>
    <dbReference type="NCBI Taxonomy" id="1128135"/>
    <lineage>
        <taxon>Viruses</taxon>
        <taxon>Varidnaviria</taxon>
        <taxon>Bamfordvirae</taxon>
        <taxon>Nucleocytoviricota</taxon>
        <taxon>Megaviricetes</taxon>
        <taxon>Imitervirales</taxon>
        <taxon>Mimiviridae</taxon>
        <taxon>Megamimivirinae</taxon>
        <taxon>Megavirus</taxon>
    </lineage>
</organism>
<protein>
    <submittedName>
        <fullName evidence="1">Uncharacterized protein</fullName>
    </submittedName>
</protein>
<dbReference type="EMBL" id="JN885993">
    <property type="protein sequence ID" value="AEX62133.1"/>
    <property type="molecule type" value="Genomic_DNA"/>
</dbReference>
<proteinExistence type="predicted"/>
<gene>
    <name evidence="1" type="ORF">c7_R1271</name>
</gene>
<name>H2ECL0_9VIRU</name>
<sequence>MFGILIKIDKKIIYKNNYLFIH</sequence>
<reference evidence="1" key="1">
    <citation type="submission" date="2011-10" db="EMBL/GenBank/DDBJ databases">
        <title>Provirophages and transpovirons: unique mobilome of giant viruses.</title>
        <authorList>
            <person name="Desnues C."/>
            <person name="LaScola B."/>
            <person name="Yutin N."/>
            <person name="Fournous G."/>
            <person name="Koonin E."/>
            <person name="Raoult D."/>
        </authorList>
    </citation>
    <scope>NUCLEOTIDE SEQUENCE</scope>
    <source>
        <strain evidence="1">Mv13-c7</strain>
    </source>
</reference>
<accession>H2ECL0</accession>